<sequence precursor="true">MKKLLLLGTLLFGTLLTGCATNGAYASIRFGPPPPPRYGVMGFAPGPGYVWTDGYWDWRGNNWVWINGRWLRPPHRRAVWVPGTWVEDHHRWRFRRGYWR</sequence>
<organism evidence="2">
    <name type="scientific">Solibacter usitatus (strain Ellin6076)</name>
    <dbReference type="NCBI Taxonomy" id="234267"/>
    <lineage>
        <taxon>Bacteria</taxon>
        <taxon>Pseudomonadati</taxon>
        <taxon>Acidobacteriota</taxon>
        <taxon>Terriglobia</taxon>
        <taxon>Bryobacterales</taxon>
        <taxon>Solibacteraceae</taxon>
        <taxon>Candidatus Solibacter</taxon>
    </lineage>
</organism>
<keyword evidence="1" id="KW-0732">Signal</keyword>
<dbReference type="STRING" id="234267.Acid_7216"/>
<gene>
    <name evidence="2" type="ordered locus">Acid_7216</name>
</gene>
<dbReference type="eggNOG" id="COG3115">
    <property type="taxonomic scope" value="Bacteria"/>
</dbReference>
<name>Q01QE3_SOLUE</name>
<evidence type="ECO:0000256" key="1">
    <source>
        <dbReference type="SAM" id="SignalP"/>
    </source>
</evidence>
<dbReference type="Pfam" id="PF12779">
    <property type="entry name" value="WXXGXW"/>
    <property type="match status" value="2"/>
</dbReference>
<proteinExistence type="predicted"/>
<reference evidence="2" key="1">
    <citation type="submission" date="2006-10" db="EMBL/GenBank/DDBJ databases">
        <title>Complete sequence of Solibacter usitatus Ellin6076.</title>
        <authorList>
            <consortium name="US DOE Joint Genome Institute"/>
            <person name="Copeland A."/>
            <person name="Lucas S."/>
            <person name="Lapidus A."/>
            <person name="Barry K."/>
            <person name="Detter J.C."/>
            <person name="Glavina del Rio T."/>
            <person name="Hammon N."/>
            <person name="Israni S."/>
            <person name="Dalin E."/>
            <person name="Tice H."/>
            <person name="Pitluck S."/>
            <person name="Thompson L.S."/>
            <person name="Brettin T."/>
            <person name="Bruce D."/>
            <person name="Han C."/>
            <person name="Tapia R."/>
            <person name="Gilna P."/>
            <person name="Schmutz J."/>
            <person name="Larimer F."/>
            <person name="Land M."/>
            <person name="Hauser L."/>
            <person name="Kyrpides N."/>
            <person name="Mikhailova N."/>
            <person name="Janssen P.H."/>
            <person name="Kuske C.R."/>
            <person name="Richardson P."/>
        </authorList>
    </citation>
    <scope>NUCLEOTIDE SEQUENCE</scope>
    <source>
        <strain evidence="2">Ellin6076</strain>
    </source>
</reference>
<dbReference type="InterPro" id="IPR024447">
    <property type="entry name" value="YXWGXW_rpt"/>
</dbReference>
<feature type="signal peptide" evidence="1">
    <location>
        <begin position="1"/>
        <end position="26"/>
    </location>
</feature>
<protein>
    <recommendedName>
        <fullName evidence="3">Lipoprotein</fullName>
    </recommendedName>
</protein>
<evidence type="ECO:0000313" key="2">
    <source>
        <dbReference type="EMBL" id="ABJ88127.1"/>
    </source>
</evidence>
<evidence type="ECO:0008006" key="3">
    <source>
        <dbReference type="Google" id="ProtNLM"/>
    </source>
</evidence>
<accession>Q01QE3</accession>
<dbReference type="EMBL" id="CP000473">
    <property type="protein sequence ID" value="ABJ88127.1"/>
    <property type="molecule type" value="Genomic_DNA"/>
</dbReference>
<dbReference type="InParanoid" id="Q01QE3"/>
<dbReference type="HOGENOM" id="CLU_139747_1_0_0"/>
<dbReference type="OrthoDB" id="121499at2"/>
<dbReference type="KEGG" id="sus:Acid_7216"/>
<dbReference type="PROSITE" id="PS51257">
    <property type="entry name" value="PROKAR_LIPOPROTEIN"/>
    <property type="match status" value="1"/>
</dbReference>
<feature type="chain" id="PRO_5004163195" description="Lipoprotein" evidence="1">
    <location>
        <begin position="27"/>
        <end position="100"/>
    </location>
</feature>
<dbReference type="AlphaFoldDB" id="Q01QE3"/>